<evidence type="ECO:0000313" key="13">
    <source>
        <dbReference type="Proteomes" id="UP000094067"/>
    </source>
</evidence>
<evidence type="ECO:0000259" key="11">
    <source>
        <dbReference type="Pfam" id="PF00768"/>
    </source>
</evidence>
<evidence type="ECO:0000256" key="5">
    <source>
        <dbReference type="ARBA" id="ARBA00022984"/>
    </source>
</evidence>
<dbReference type="GO" id="GO:0006508">
    <property type="term" value="P:proteolysis"/>
    <property type="evidence" value="ECO:0007669"/>
    <property type="project" value="InterPro"/>
</dbReference>
<comment type="similarity">
    <text evidence="1 9">Belongs to the peptidase S11 family.</text>
</comment>
<dbReference type="PANTHER" id="PTHR21581:SF6">
    <property type="entry name" value="TRAFFICKING PROTEIN PARTICLE COMPLEX SUBUNIT 12"/>
    <property type="match status" value="1"/>
</dbReference>
<evidence type="ECO:0000256" key="9">
    <source>
        <dbReference type="RuleBase" id="RU004016"/>
    </source>
</evidence>
<accession>A0A1E3AFG0</accession>
<keyword evidence="4" id="KW-0133">Cell shape</keyword>
<dbReference type="SUPFAM" id="SSF56601">
    <property type="entry name" value="beta-lactamase/transpeptidase-like"/>
    <property type="match status" value="1"/>
</dbReference>
<keyword evidence="12" id="KW-0121">Carboxypeptidase</keyword>
<feature type="active site" description="Proton acceptor" evidence="7">
    <location>
        <position position="120"/>
    </location>
</feature>
<feature type="region of interest" description="Disordered" evidence="10">
    <location>
        <begin position="1"/>
        <end position="21"/>
    </location>
</feature>
<dbReference type="EC" id="3.4.16.4" evidence="12"/>
<dbReference type="GO" id="GO:0008360">
    <property type="term" value="P:regulation of cell shape"/>
    <property type="evidence" value="ECO:0007669"/>
    <property type="project" value="UniProtKB-KW"/>
</dbReference>
<evidence type="ECO:0000256" key="1">
    <source>
        <dbReference type="ARBA" id="ARBA00007164"/>
    </source>
</evidence>
<dbReference type="PANTHER" id="PTHR21581">
    <property type="entry name" value="D-ALANYL-D-ALANINE CARBOXYPEPTIDASE"/>
    <property type="match status" value="1"/>
</dbReference>
<evidence type="ECO:0000313" key="12">
    <source>
        <dbReference type="EMBL" id="ODM07389.1"/>
    </source>
</evidence>
<keyword evidence="12" id="KW-0645">Protease</keyword>
<gene>
    <name evidence="12" type="primary">dacF_1</name>
    <name evidence="12" type="ORF">BEI61_03279</name>
</gene>
<feature type="binding site" evidence="8">
    <location>
        <position position="290"/>
    </location>
    <ligand>
        <name>substrate</name>
    </ligand>
</feature>
<protein>
    <submittedName>
        <fullName evidence="12">D-alanyl-D-alanine carboxypeptidase DacF</fullName>
        <ecNumber evidence="12">3.4.16.4</ecNumber>
    </submittedName>
</protein>
<dbReference type="RefSeq" id="WP_069153046.1">
    <property type="nucleotide sequence ID" value="NZ_MCGH01000002.1"/>
</dbReference>
<dbReference type="Proteomes" id="UP000094067">
    <property type="component" value="Unassembled WGS sequence"/>
</dbReference>
<dbReference type="GO" id="GO:0009252">
    <property type="term" value="P:peptidoglycan biosynthetic process"/>
    <property type="evidence" value="ECO:0007669"/>
    <property type="project" value="UniProtKB-KW"/>
</dbReference>
<dbReference type="PRINTS" id="PR00725">
    <property type="entry name" value="DADACBPTASE1"/>
</dbReference>
<keyword evidence="5" id="KW-0573">Peptidoglycan synthesis</keyword>
<evidence type="ECO:0000256" key="4">
    <source>
        <dbReference type="ARBA" id="ARBA00022960"/>
    </source>
</evidence>
<reference evidence="12 13" key="1">
    <citation type="submission" date="2016-07" db="EMBL/GenBank/DDBJ databases">
        <title>Characterization of isolates of Eisenbergiella tayi derived from blood cultures, using whole genome sequencing.</title>
        <authorList>
            <person name="Burdz T."/>
            <person name="Wiebe D."/>
            <person name="Huynh C."/>
            <person name="Bernard K."/>
        </authorList>
    </citation>
    <scope>NUCLEOTIDE SEQUENCE [LARGE SCALE GENOMIC DNA]</scope>
    <source>
        <strain evidence="12 13">NML 110608</strain>
    </source>
</reference>
<evidence type="ECO:0000256" key="10">
    <source>
        <dbReference type="SAM" id="MobiDB-lite"/>
    </source>
</evidence>
<feature type="active site" description="Acyl-ester intermediate" evidence="7">
    <location>
        <position position="117"/>
    </location>
</feature>
<evidence type="ECO:0000256" key="7">
    <source>
        <dbReference type="PIRSR" id="PIRSR618044-1"/>
    </source>
</evidence>
<keyword evidence="2" id="KW-0732">Signal</keyword>
<dbReference type="Gene3D" id="3.40.710.10">
    <property type="entry name" value="DD-peptidase/beta-lactamase superfamily"/>
    <property type="match status" value="1"/>
</dbReference>
<evidence type="ECO:0000256" key="3">
    <source>
        <dbReference type="ARBA" id="ARBA00022801"/>
    </source>
</evidence>
<organism evidence="12 13">
    <name type="scientific">Eisenbergiella tayi</name>
    <dbReference type="NCBI Taxonomy" id="1432052"/>
    <lineage>
        <taxon>Bacteria</taxon>
        <taxon>Bacillati</taxon>
        <taxon>Bacillota</taxon>
        <taxon>Clostridia</taxon>
        <taxon>Lachnospirales</taxon>
        <taxon>Lachnospiraceae</taxon>
        <taxon>Eisenbergiella</taxon>
    </lineage>
</organism>
<evidence type="ECO:0000256" key="2">
    <source>
        <dbReference type="ARBA" id="ARBA00022729"/>
    </source>
</evidence>
<dbReference type="EMBL" id="MCGH01000002">
    <property type="protein sequence ID" value="ODM07389.1"/>
    <property type="molecule type" value="Genomic_DNA"/>
</dbReference>
<dbReference type="InterPro" id="IPR001967">
    <property type="entry name" value="Peptidase_S11_N"/>
</dbReference>
<dbReference type="InterPro" id="IPR018044">
    <property type="entry name" value="Peptidase_S11"/>
</dbReference>
<comment type="caution">
    <text evidence="12">The sequence shown here is derived from an EMBL/GenBank/DDBJ whole genome shotgun (WGS) entry which is preliminary data.</text>
</comment>
<proteinExistence type="inferred from homology"/>
<dbReference type="PATRIC" id="fig|1432052.4.peg.3652"/>
<dbReference type="AlphaFoldDB" id="A0A1E3AFG0"/>
<dbReference type="GO" id="GO:0009002">
    <property type="term" value="F:serine-type D-Ala-D-Ala carboxypeptidase activity"/>
    <property type="evidence" value="ECO:0007669"/>
    <property type="project" value="UniProtKB-EC"/>
</dbReference>
<keyword evidence="3 12" id="KW-0378">Hydrolase</keyword>
<dbReference type="Pfam" id="PF00768">
    <property type="entry name" value="Peptidase_S11"/>
    <property type="match status" value="1"/>
</dbReference>
<evidence type="ECO:0000256" key="6">
    <source>
        <dbReference type="ARBA" id="ARBA00023316"/>
    </source>
</evidence>
<feature type="active site" evidence="7">
    <location>
        <position position="177"/>
    </location>
</feature>
<sequence>MKTGSNTNKERMRAQRLRKQRRRRRRIRRLCTVLIILMIAGLTVFISGRILLGQENKDIISGYTAASEPAEAESESEEPSLSVDVEKLYSPYCILEQLDTGEILASRQKGTRIYPASLTKIMTAILAIENTPDLDQTIPLPDSLFSSLYVQNASMAGFQPGEEASGRDLLYGILLPSGAECCLAFADNIAGSERDFVGMMNRKADQLGMENTHFCNSTGLHDENHYSTAEDIAVLLRYALNNEEFRKVFTASRYSTSPSALHPDGFTFYSSMFQYMETAQFPGGEILGGKTGYTSEAGLCLASLARIGDTEYILVTAGAAGDHQTKPYHILDAESVYSQIGNRSDPH</sequence>
<dbReference type="GO" id="GO:0071555">
    <property type="term" value="P:cell wall organization"/>
    <property type="evidence" value="ECO:0007669"/>
    <property type="project" value="UniProtKB-KW"/>
</dbReference>
<dbReference type="InterPro" id="IPR012338">
    <property type="entry name" value="Beta-lactam/transpept-like"/>
</dbReference>
<keyword evidence="6" id="KW-0961">Cell wall biogenesis/degradation</keyword>
<name>A0A1E3AFG0_9FIRM</name>
<evidence type="ECO:0000256" key="8">
    <source>
        <dbReference type="PIRSR" id="PIRSR618044-2"/>
    </source>
</evidence>
<feature type="domain" description="Peptidase S11 D-alanyl-D-alanine carboxypeptidase A N-terminal" evidence="11">
    <location>
        <begin position="91"/>
        <end position="319"/>
    </location>
</feature>